<proteinExistence type="predicted"/>
<evidence type="ECO:0000313" key="4">
    <source>
        <dbReference type="Proteomes" id="UP000182635"/>
    </source>
</evidence>
<dbReference type="InterPro" id="IPR004291">
    <property type="entry name" value="Transposase_IS66_central"/>
</dbReference>
<evidence type="ECO:0000259" key="1">
    <source>
        <dbReference type="Pfam" id="PF03050"/>
    </source>
</evidence>
<name>A0A1I2SZF4_9LACO</name>
<dbReference type="EMBL" id="FOPI01000043">
    <property type="protein sequence ID" value="SFG58092.1"/>
    <property type="molecule type" value="Genomic_DNA"/>
</dbReference>
<dbReference type="InterPro" id="IPR039552">
    <property type="entry name" value="IS66_C"/>
</dbReference>
<feature type="non-terminal residue" evidence="3">
    <location>
        <position position="1"/>
    </location>
</feature>
<dbReference type="PANTHER" id="PTHR33678">
    <property type="entry name" value="BLL1576 PROTEIN"/>
    <property type="match status" value="1"/>
</dbReference>
<dbReference type="RefSeq" id="WP_143455009.1">
    <property type="nucleotide sequence ID" value="NZ_FOPI01000043.1"/>
</dbReference>
<accession>A0A1I2SZF4</accession>
<feature type="domain" description="Transposase IS66 central" evidence="1">
    <location>
        <begin position="1"/>
        <end position="31"/>
    </location>
</feature>
<dbReference type="PANTHER" id="PTHR33678:SF1">
    <property type="entry name" value="BLL1576 PROTEIN"/>
    <property type="match status" value="1"/>
</dbReference>
<protein>
    <submittedName>
        <fullName evidence="3">Transposase IS66 family protein</fullName>
    </submittedName>
</protein>
<sequence>ELSNNSAERAVKESVMGRKNWLFSSTFEGARANAVALSLIYTAKLNQLDPEKYLRKVLTEITNIEVFDPERFRQLLPWNIDLTS</sequence>
<feature type="domain" description="Transposase IS66 C-terminal" evidence="2">
    <location>
        <begin position="38"/>
        <end position="78"/>
    </location>
</feature>
<dbReference type="OrthoDB" id="9760067at2"/>
<dbReference type="Pfam" id="PF03050">
    <property type="entry name" value="DDE_Tnp_IS66"/>
    <property type="match status" value="1"/>
</dbReference>
<gene>
    <name evidence="3" type="ORF">SAMN02910432_01928</name>
</gene>
<reference evidence="4" key="1">
    <citation type="submission" date="2016-10" db="EMBL/GenBank/DDBJ databases">
        <authorList>
            <person name="Varghese N."/>
            <person name="Submissions S."/>
        </authorList>
    </citation>
    <scope>NUCLEOTIDE SEQUENCE [LARGE SCALE GENOMIC DNA]</scope>
    <source>
        <strain evidence="4">DSM 20403</strain>
    </source>
</reference>
<dbReference type="Proteomes" id="UP000182635">
    <property type="component" value="Unassembled WGS sequence"/>
</dbReference>
<evidence type="ECO:0000259" key="2">
    <source>
        <dbReference type="Pfam" id="PF13817"/>
    </source>
</evidence>
<organism evidence="3 4">
    <name type="scientific">Ligilactobacillus ruminis DSM 20403 = NBRC 102161</name>
    <dbReference type="NCBI Taxonomy" id="1423798"/>
    <lineage>
        <taxon>Bacteria</taxon>
        <taxon>Bacillati</taxon>
        <taxon>Bacillota</taxon>
        <taxon>Bacilli</taxon>
        <taxon>Lactobacillales</taxon>
        <taxon>Lactobacillaceae</taxon>
        <taxon>Ligilactobacillus</taxon>
    </lineage>
</organism>
<dbReference type="InterPro" id="IPR052344">
    <property type="entry name" value="Transposase-related"/>
</dbReference>
<dbReference type="AlphaFoldDB" id="A0A1I2SZF4"/>
<evidence type="ECO:0000313" key="3">
    <source>
        <dbReference type="EMBL" id="SFG58092.1"/>
    </source>
</evidence>
<dbReference type="Pfam" id="PF13817">
    <property type="entry name" value="DDE_Tnp_IS66_C"/>
    <property type="match status" value="1"/>
</dbReference>